<dbReference type="Pfam" id="PF10536">
    <property type="entry name" value="PMD"/>
    <property type="match status" value="1"/>
</dbReference>
<sequence length="529" mass="58951">MVFFFLSTAVLEMSSMCFNALSSSSSMNFTNPPINKPSKHRKHGNTIMRNKRTHPLCSSFARAHLLSAWDVVAATVGERRCIYLRQEEWRILRKEGVDAVIKQLSEMGKMVSHQQFKNKWDHLKKSLKPSVDVELMEVEGPSLSRTRLAMNKGKGLESGVHLFRGIQKKPRKKRSIVNNTRGEQRERIKTVLGIKEVVRFESYLGLPTLLKRKELSPTRSEVETSLAGSALLMVMLLLVRVHFLVNLGSLAPPKFHTQGKSWTFKSSEDPESGRTASSRDKPARMGIAILSQEKDKSVKQTRFLALWLSKFLFSEFSGYGIKSTFFPLAIKLARGTRYPLAPMFLGHVYSQLDLLHGDEVEGFDLIVGSSSDVPIKREVVEEIGATTPIDPREVDPSAAEKEVSHPPISKIKVKTKVSEVVKDAEFVHAPIPSVIQDLEATQTPVLKDPKSVQTHSPAKTVIAEQTVRLVVTKESFGTITSSTRIGQASAQIALKADPISETETFEESFEESKGQEGEPPTMAEAMTQI</sequence>
<evidence type="ECO:0000313" key="5">
    <source>
        <dbReference type="Proteomes" id="UP001459277"/>
    </source>
</evidence>
<dbReference type="EMBL" id="JAZDWU010000009">
    <property type="protein sequence ID" value="KAK9991547.1"/>
    <property type="molecule type" value="Genomic_DNA"/>
</dbReference>
<name>A0AAW2C2H0_9ROSI</name>
<evidence type="ECO:0000256" key="1">
    <source>
        <dbReference type="SAM" id="MobiDB-lite"/>
    </source>
</evidence>
<proteinExistence type="predicted"/>
<accession>A0AAW2C2H0</accession>
<reference evidence="4 5" key="1">
    <citation type="submission" date="2024-01" db="EMBL/GenBank/DDBJ databases">
        <title>A telomere-to-telomere, gap-free genome of sweet tea (Lithocarpus litseifolius).</title>
        <authorList>
            <person name="Zhou J."/>
        </authorList>
    </citation>
    <scope>NUCLEOTIDE SEQUENCE [LARGE SCALE GENOMIC DNA]</scope>
    <source>
        <strain evidence="4">Zhou-2022a</strain>
        <tissue evidence="4">Leaf</tissue>
    </source>
</reference>
<feature type="domain" description="Aminotransferase-like plant mobile" evidence="3">
    <location>
        <begin position="284"/>
        <end position="357"/>
    </location>
</feature>
<keyword evidence="5" id="KW-1185">Reference proteome</keyword>
<feature type="chain" id="PRO_5043363009" description="Aminotransferase-like plant mobile domain-containing protein" evidence="2">
    <location>
        <begin position="18"/>
        <end position="529"/>
    </location>
</feature>
<feature type="region of interest" description="Disordered" evidence="1">
    <location>
        <begin position="499"/>
        <end position="529"/>
    </location>
</feature>
<feature type="compositionally biased region" description="Basic and acidic residues" evidence="1">
    <location>
        <begin position="266"/>
        <end position="281"/>
    </location>
</feature>
<feature type="region of interest" description="Disordered" evidence="1">
    <location>
        <begin position="261"/>
        <end position="281"/>
    </location>
</feature>
<dbReference type="AlphaFoldDB" id="A0AAW2C2H0"/>
<organism evidence="4 5">
    <name type="scientific">Lithocarpus litseifolius</name>
    <dbReference type="NCBI Taxonomy" id="425828"/>
    <lineage>
        <taxon>Eukaryota</taxon>
        <taxon>Viridiplantae</taxon>
        <taxon>Streptophyta</taxon>
        <taxon>Embryophyta</taxon>
        <taxon>Tracheophyta</taxon>
        <taxon>Spermatophyta</taxon>
        <taxon>Magnoliopsida</taxon>
        <taxon>eudicotyledons</taxon>
        <taxon>Gunneridae</taxon>
        <taxon>Pentapetalae</taxon>
        <taxon>rosids</taxon>
        <taxon>fabids</taxon>
        <taxon>Fagales</taxon>
        <taxon>Fagaceae</taxon>
        <taxon>Lithocarpus</taxon>
    </lineage>
</organism>
<gene>
    <name evidence="4" type="ORF">SO802_026532</name>
</gene>
<dbReference type="InterPro" id="IPR019557">
    <property type="entry name" value="AminoTfrase-like_pln_mobile"/>
</dbReference>
<evidence type="ECO:0000259" key="3">
    <source>
        <dbReference type="Pfam" id="PF10536"/>
    </source>
</evidence>
<protein>
    <recommendedName>
        <fullName evidence="3">Aminotransferase-like plant mobile domain-containing protein</fullName>
    </recommendedName>
</protein>
<evidence type="ECO:0000313" key="4">
    <source>
        <dbReference type="EMBL" id="KAK9991547.1"/>
    </source>
</evidence>
<feature type="signal peptide" evidence="2">
    <location>
        <begin position="1"/>
        <end position="17"/>
    </location>
</feature>
<dbReference type="Proteomes" id="UP001459277">
    <property type="component" value="Unassembled WGS sequence"/>
</dbReference>
<evidence type="ECO:0000256" key="2">
    <source>
        <dbReference type="SAM" id="SignalP"/>
    </source>
</evidence>
<keyword evidence="2" id="KW-0732">Signal</keyword>
<comment type="caution">
    <text evidence="4">The sequence shown here is derived from an EMBL/GenBank/DDBJ whole genome shotgun (WGS) entry which is preliminary data.</text>
</comment>